<dbReference type="SUPFAM" id="SSF82171">
    <property type="entry name" value="DPP6 N-terminal domain-like"/>
    <property type="match status" value="1"/>
</dbReference>
<feature type="region of interest" description="Disordered" evidence="1">
    <location>
        <begin position="307"/>
        <end position="328"/>
    </location>
</feature>
<dbReference type="EMBL" id="SJZJ01000025">
    <property type="protein sequence ID" value="TCJ22189.1"/>
    <property type="molecule type" value="Genomic_DNA"/>
</dbReference>
<sequence>MSRNDAIRRRGTFRALLMVALLAAIVLPAVGLRLLSKDTPEAVSQTGTVTLTPGNRMLYVVDGHVASLPLAGTTISSHGTPVVSDMLCARVYAAHGTGLCLRKTNAVSWSATVLDRNLKATTTWPMAGEPALARVSPSGRLVAWTALTKGSSLSGSFSAVTSVVDTSTGDQVEDLAAYDATKGKSGPKLHGSQVWGVTFVDDDRFYATLSNGGTRYLAVGSIHDHTLRTIAEDVTSPAVSPDGKWVAFVHPGAGERGRGRLAVMNLRTHAIVDLSDQRGVSDQPAWLDGKTIAYVLRDDEGRTSIWSTPLAGGAPDLLVDNADSPSPL</sequence>
<evidence type="ECO:0000313" key="3">
    <source>
        <dbReference type="Proteomes" id="UP000295453"/>
    </source>
</evidence>
<organism evidence="2 3">
    <name type="scientific">Nocardioides jejuensis</name>
    <dbReference type="NCBI Taxonomy" id="2502782"/>
    <lineage>
        <taxon>Bacteria</taxon>
        <taxon>Bacillati</taxon>
        <taxon>Actinomycetota</taxon>
        <taxon>Actinomycetes</taxon>
        <taxon>Propionibacteriales</taxon>
        <taxon>Nocardioidaceae</taxon>
        <taxon>Nocardioides</taxon>
    </lineage>
</organism>
<dbReference type="OrthoDB" id="9808778at2"/>
<evidence type="ECO:0000256" key="1">
    <source>
        <dbReference type="SAM" id="MobiDB-lite"/>
    </source>
</evidence>
<dbReference type="Pfam" id="PF07676">
    <property type="entry name" value="PD40"/>
    <property type="match status" value="1"/>
</dbReference>
<proteinExistence type="predicted"/>
<name>A0A4R1BW02_9ACTN</name>
<dbReference type="InterPro" id="IPR011659">
    <property type="entry name" value="WD40"/>
</dbReference>
<protein>
    <recommendedName>
        <fullName evidence="4">WD40 repeat protein</fullName>
    </recommendedName>
</protein>
<accession>A0A4R1BW02</accession>
<evidence type="ECO:0008006" key="4">
    <source>
        <dbReference type="Google" id="ProtNLM"/>
    </source>
</evidence>
<dbReference type="RefSeq" id="WP_131585030.1">
    <property type="nucleotide sequence ID" value="NZ_SJZJ01000025.1"/>
</dbReference>
<comment type="caution">
    <text evidence="2">The sequence shown here is derived from an EMBL/GenBank/DDBJ whole genome shotgun (WGS) entry which is preliminary data.</text>
</comment>
<reference evidence="2 3" key="1">
    <citation type="submission" date="2019-03" db="EMBL/GenBank/DDBJ databases">
        <authorList>
            <person name="Kim M.K.M."/>
        </authorList>
    </citation>
    <scope>NUCLEOTIDE SEQUENCE [LARGE SCALE GENOMIC DNA]</scope>
    <source>
        <strain evidence="2 3">18JY15-6</strain>
    </source>
</reference>
<gene>
    <name evidence="2" type="ORF">EPD65_13520</name>
</gene>
<dbReference type="Proteomes" id="UP000295453">
    <property type="component" value="Unassembled WGS sequence"/>
</dbReference>
<dbReference type="Gene3D" id="2.120.10.30">
    <property type="entry name" value="TolB, C-terminal domain"/>
    <property type="match status" value="1"/>
</dbReference>
<dbReference type="AlphaFoldDB" id="A0A4R1BW02"/>
<keyword evidence="3" id="KW-1185">Reference proteome</keyword>
<dbReference type="InterPro" id="IPR011042">
    <property type="entry name" value="6-blade_b-propeller_TolB-like"/>
</dbReference>
<evidence type="ECO:0000313" key="2">
    <source>
        <dbReference type="EMBL" id="TCJ22189.1"/>
    </source>
</evidence>